<comment type="caution">
    <text evidence="2">The sequence shown here is derived from an EMBL/GenBank/DDBJ whole genome shotgun (WGS) entry which is preliminary data.</text>
</comment>
<evidence type="ECO:0000313" key="3">
    <source>
        <dbReference type="Proteomes" id="UP000652761"/>
    </source>
</evidence>
<protein>
    <submittedName>
        <fullName evidence="2">Uncharacterized protein</fullName>
    </submittedName>
</protein>
<gene>
    <name evidence="2" type="ORF">Taro_033749</name>
</gene>
<dbReference type="AlphaFoldDB" id="A0A843WDE5"/>
<name>A0A843WDE5_COLES</name>
<proteinExistence type="predicted"/>
<accession>A0A843WDE5</accession>
<keyword evidence="3" id="KW-1185">Reference proteome</keyword>
<dbReference type="EMBL" id="NMUH01002602">
    <property type="protein sequence ID" value="MQM01000.1"/>
    <property type="molecule type" value="Genomic_DNA"/>
</dbReference>
<dbReference type="Proteomes" id="UP000652761">
    <property type="component" value="Unassembled WGS sequence"/>
</dbReference>
<evidence type="ECO:0000256" key="1">
    <source>
        <dbReference type="SAM" id="MobiDB-lite"/>
    </source>
</evidence>
<organism evidence="2 3">
    <name type="scientific">Colocasia esculenta</name>
    <name type="common">Wild taro</name>
    <name type="synonym">Arum esculentum</name>
    <dbReference type="NCBI Taxonomy" id="4460"/>
    <lineage>
        <taxon>Eukaryota</taxon>
        <taxon>Viridiplantae</taxon>
        <taxon>Streptophyta</taxon>
        <taxon>Embryophyta</taxon>
        <taxon>Tracheophyta</taxon>
        <taxon>Spermatophyta</taxon>
        <taxon>Magnoliopsida</taxon>
        <taxon>Liliopsida</taxon>
        <taxon>Araceae</taxon>
        <taxon>Aroideae</taxon>
        <taxon>Colocasieae</taxon>
        <taxon>Colocasia</taxon>
    </lineage>
</organism>
<sequence length="104" mass="12012">MEYETHSTVHPRGALVFRPAGDGKKVHTQQLSQQENAAAGDDATETQRYSTSRYQHCRDLYWCRDISLEDEEERLLDEEIEEEEGLEGVSLRFCPRIIKLSKSP</sequence>
<feature type="region of interest" description="Disordered" evidence="1">
    <location>
        <begin position="1"/>
        <end position="48"/>
    </location>
</feature>
<reference evidence="2" key="1">
    <citation type="submission" date="2017-07" db="EMBL/GenBank/DDBJ databases">
        <title>Taro Niue Genome Assembly and Annotation.</title>
        <authorList>
            <person name="Atibalentja N."/>
            <person name="Keating K."/>
            <person name="Fields C.J."/>
        </authorList>
    </citation>
    <scope>NUCLEOTIDE SEQUENCE</scope>
    <source>
        <strain evidence="2">Niue_2</strain>
        <tissue evidence="2">Leaf</tissue>
    </source>
</reference>
<evidence type="ECO:0000313" key="2">
    <source>
        <dbReference type="EMBL" id="MQM01000.1"/>
    </source>
</evidence>